<organism evidence="2 3">
    <name type="scientific">Pseudomonas fluorescens</name>
    <dbReference type="NCBI Taxonomy" id="294"/>
    <lineage>
        <taxon>Bacteria</taxon>
        <taxon>Pseudomonadati</taxon>
        <taxon>Pseudomonadota</taxon>
        <taxon>Gammaproteobacteria</taxon>
        <taxon>Pseudomonadales</taxon>
        <taxon>Pseudomonadaceae</taxon>
        <taxon>Pseudomonas</taxon>
    </lineage>
</organism>
<gene>
    <name evidence="2" type="ORF">RL74_20615</name>
</gene>
<dbReference type="RefSeq" id="WP_042731646.1">
    <property type="nucleotide sequence ID" value="NZ_JXNZ01000228.1"/>
</dbReference>
<dbReference type="OrthoDB" id="7030816at2"/>
<feature type="region of interest" description="Disordered" evidence="1">
    <location>
        <begin position="46"/>
        <end position="70"/>
    </location>
</feature>
<dbReference type="EMBL" id="JXNZ01000228">
    <property type="protein sequence ID" value="KIQ57487.1"/>
    <property type="molecule type" value="Genomic_DNA"/>
</dbReference>
<evidence type="ECO:0000313" key="3">
    <source>
        <dbReference type="Proteomes" id="UP000032101"/>
    </source>
</evidence>
<accession>A0A0D0P9Y1</accession>
<protein>
    <submittedName>
        <fullName evidence="2">Uncharacterized protein</fullName>
    </submittedName>
</protein>
<comment type="caution">
    <text evidence="2">The sequence shown here is derived from an EMBL/GenBank/DDBJ whole genome shotgun (WGS) entry which is preliminary data.</text>
</comment>
<evidence type="ECO:0000313" key="2">
    <source>
        <dbReference type="EMBL" id="KIQ57487.1"/>
    </source>
</evidence>
<sequence length="70" mass="8186">MCPLQQTDSSFEEIMEVKRLNRERLMQAIEEASPEERAAATERLREAMRKPEGEQRRQRLGSPAFCMFGK</sequence>
<reference evidence="2 3" key="1">
    <citation type="submission" date="2015-01" db="EMBL/GenBank/DDBJ databases">
        <title>Draft Genome Sequence of the Biocontrol and Plant Growth-Promoting Rhizobacteria (PGPR) Pseudomonas fluorescens UM270.</title>
        <authorList>
            <person name="Hernandez-Salmeron J.E."/>
            <person name="Santoyo G."/>
            <person name="Moreno-Hagelsieb G."/>
            <person name="Hernandez-Leon R."/>
        </authorList>
    </citation>
    <scope>NUCLEOTIDE SEQUENCE [LARGE SCALE GENOMIC DNA]</scope>
    <source>
        <strain evidence="2 3">UM270</strain>
    </source>
</reference>
<dbReference type="PATRIC" id="fig|294.124.peg.4247"/>
<dbReference type="AlphaFoldDB" id="A0A0D0P9Y1"/>
<feature type="compositionally biased region" description="Basic and acidic residues" evidence="1">
    <location>
        <begin position="46"/>
        <end position="57"/>
    </location>
</feature>
<proteinExistence type="predicted"/>
<dbReference type="Proteomes" id="UP000032101">
    <property type="component" value="Unassembled WGS sequence"/>
</dbReference>
<name>A0A0D0P9Y1_PSEFL</name>
<evidence type="ECO:0000256" key="1">
    <source>
        <dbReference type="SAM" id="MobiDB-lite"/>
    </source>
</evidence>